<accession>F7NLP4</accession>
<keyword evidence="2" id="KW-0378">Hydrolase</keyword>
<comment type="caution">
    <text evidence="2">The sequence shown here is derived from an EMBL/GenBank/DDBJ whole genome shotgun (WGS) entry which is preliminary data.</text>
</comment>
<dbReference type="STRING" id="1009370.ALO_15092"/>
<evidence type="ECO:0000313" key="3">
    <source>
        <dbReference type="Proteomes" id="UP000003240"/>
    </source>
</evidence>
<dbReference type="CDD" id="cd01299">
    <property type="entry name" value="Met_dep_hydrolase_A"/>
    <property type="match status" value="1"/>
</dbReference>
<dbReference type="InterPro" id="IPR057744">
    <property type="entry name" value="OTAase-like"/>
</dbReference>
<dbReference type="InterPro" id="IPR051781">
    <property type="entry name" value="Metallo-dep_Hydrolase"/>
</dbReference>
<dbReference type="PANTHER" id="PTHR43135">
    <property type="entry name" value="ALPHA-D-RIBOSE 1-METHYLPHOSPHONATE 5-TRIPHOSPHATE DIPHOSPHATASE"/>
    <property type="match status" value="1"/>
</dbReference>
<dbReference type="EMBL" id="AFGF01000144">
    <property type="protein sequence ID" value="EGO62985.1"/>
    <property type="molecule type" value="Genomic_DNA"/>
</dbReference>
<dbReference type="SUPFAM" id="SSF51338">
    <property type="entry name" value="Composite domain of metallo-dependent hydrolases"/>
    <property type="match status" value="1"/>
</dbReference>
<proteinExistence type="predicted"/>
<feature type="domain" description="Amidohydrolase-related" evidence="1">
    <location>
        <begin position="53"/>
        <end position="387"/>
    </location>
</feature>
<evidence type="ECO:0000313" key="2">
    <source>
        <dbReference type="EMBL" id="EGO62985.1"/>
    </source>
</evidence>
<dbReference type="Gene3D" id="2.30.40.10">
    <property type="entry name" value="Urease, subunit C, domain 1"/>
    <property type="match status" value="1"/>
</dbReference>
<dbReference type="InterPro" id="IPR032466">
    <property type="entry name" value="Metal_Hydrolase"/>
</dbReference>
<dbReference type="eggNOG" id="COG1228">
    <property type="taxonomic scope" value="Bacteria"/>
</dbReference>
<name>F7NLP4_9FIRM</name>
<gene>
    <name evidence="2" type="ORF">ALO_15092</name>
</gene>
<dbReference type="GO" id="GO:0016810">
    <property type="term" value="F:hydrolase activity, acting on carbon-nitrogen (but not peptide) bonds"/>
    <property type="evidence" value="ECO:0007669"/>
    <property type="project" value="InterPro"/>
</dbReference>
<sequence>MLIKAGLLIDGTGSAPRQGCYLSLENGKIAAVGREGDFAGLEAEQALDYSAYTILPGLIDVHVHLFLEGISDPKARAGRWQETKEMTLLRAANNAAVTLKNGVTTVRDLAGPGGMSLALKQAVEKKVLTGPRIMTCNRAISITGGHFHYAGGREADGPDEIVKAVREQVKAGAAWIKIMLTGSVNFETGNAGPMEFSFREIQAAVTEAERFNRPVSAHANGVQAVRQALTAGVQSIEHGALLDEAAVDFLRSSPAYWAPTLTPFLQMLHQGHFSPQTQTGLEQVYAHHCAMVRRGIAAGAKIIAGTDAGAPGVQHGEVWRELGLFVELGMSPVQAIASATGLAAKAIGVTDTGVVTAGKNADLLVIDGNPLGDIQSLRHIVQVYKKGVGII</sequence>
<reference evidence="2 3" key="1">
    <citation type="journal article" date="2011" name="EMBO J.">
        <title>Structural diversity of bacterial flagellar motors.</title>
        <authorList>
            <person name="Chen S."/>
            <person name="Beeby M."/>
            <person name="Murphy G.E."/>
            <person name="Leadbetter J.R."/>
            <person name="Hendrixson D.R."/>
            <person name="Briegel A."/>
            <person name="Li Z."/>
            <person name="Shi J."/>
            <person name="Tocheva E.I."/>
            <person name="Muller A."/>
            <person name="Dobro M.J."/>
            <person name="Jensen G.J."/>
        </authorList>
    </citation>
    <scope>NUCLEOTIDE SEQUENCE [LARGE SCALE GENOMIC DNA]</scope>
    <source>
        <strain evidence="2 3">DSM 6540</strain>
    </source>
</reference>
<dbReference type="InterPro" id="IPR006680">
    <property type="entry name" value="Amidohydro-rel"/>
</dbReference>
<dbReference type="Proteomes" id="UP000003240">
    <property type="component" value="Unassembled WGS sequence"/>
</dbReference>
<dbReference type="RefSeq" id="WP_004097053.1">
    <property type="nucleotide sequence ID" value="NZ_AFGF01000144.1"/>
</dbReference>
<keyword evidence="3" id="KW-1185">Reference proteome</keyword>
<evidence type="ECO:0000259" key="1">
    <source>
        <dbReference type="Pfam" id="PF01979"/>
    </source>
</evidence>
<dbReference type="Pfam" id="PF01979">
    <property type="entry name" value="Amidohydro_1"/>
    <property type="match status" value="1"/>
</dbReference>
<organism evidence="2 3">
    <name type="scientific">Acetonema longum DSM 6540</name>
    <dbReference type="NCBI Taxonomy" id="1009370"/>
    <lineage>
        <taxon>Bacteria</taxon>
        <taxon>Bacillati</taxon>
        <taxon>Bacillota</taxon>
        <taxon>Negativicutes</taxon>
        <taxon>Acetonemataceae</taxon>
        <taxon>Acetonema</taxon>
    </lineage>
</organism>
<dbReference type="PANTHER" id="PTHR43135:SF3">
    <property type="entry name" value="ALPHA-D-RIBOSE 1-METHYLPHOSPHONATE 5-TRIPHOSPHATE DIPHOSPHATASE"/>
    <property type="match status" value="1"/>
</dbReference>
<dbReference type="Gene3D" id="3.20.20.140">
    <property type="entry name" value="Metal-dependent hydrolases"/>
    <property type="match status" value="1"/>
</dbReference>
<dbReference type="InterPro" id="IPR011059">
    <property type="entry name" value="Metal-dep_hydrolase_composite"/>
</dbReference>
<dbReference type="AlphaFoldDB" id="F7NLP4"/>
<dbReference type="SUPFAM" id="SSF51556">
    <property type="entry name" value="Metallo-dependent hydrolases"/>
    <property type="match status" value="1"/>
</dbReference>
<protein>
    <submittedName>
        <fullName evidence="2">Amidohydrolase</fullName>
    </submittedName>
</protein>